<feature type="signal peptide" evidence="2">
    <location>
        <begin position="1"/>
        <end position="26"/>
    </location>
</feature>
<dbReference type="OrthoDB" id="2576580at2759"/>
<accession>A0A4U7KQ63</accession>
<evidence type="ECO:0000256" key="1">
    <source>
        <dbReference type="SAM" id="Phobius"/>
    </source>
</evidence>
<dbReference type="EMBL" id="SRRM01000017">
    <property type="protein sequence ID" value="TKY86521.1"/>
    <property type="molecule type" value="Genomic_DNA"/>
</dbReference>
<name>A0A4U7KQ63_9BASI</name>
<feature type="chain" id="PRO_5020930828" evidence="2">
    <location>
        <begin position="27"/>
        <end position="229"/>
    </location>
</feature>
<proteinExistence type="predicted"/>
<dbReference type="GeneID" id="40727565"/>
<keyword evidence="1" id="KW-1133">Transmembrane helix</keyword>
<dbReference type="RefSeq" id="XP_029738506.1">
    <property type="nucleotide sequence ID" value="XM_029885264.1"/>
</dbReference>
<dbReference type="Proteomes" id="UP000306050">
    <property type="component" value="Chromosome SGRAM_4"/>
</dbReference>
<reference evidence="3 4" key="1">
    <citation type="submission" date="2019-05" db="EMBL/GenBank/DDBJ databases">
        <title>Sporisorium graminicola CBS 10092 draft sequencing and annotation.</title>
        <authorList>
            <person name="Solano-Gonzalez S."/>
            <person name="Caddick M.X."/>
            <person name="Darby A."/>
        </authorList>
    </citation>
    <scope>NUCLEOTIDE SEQUENCE [LARGE SCALE GENOMIC DNA]</scope>
    <source>
        <strain evidence="3 4">CBS 10092</strain>
    </source>
</reference>
<keyword evidence="4" id="KW-1185">Reference proteome</keyword>
<protein>
    <submittedName>
        <fullName evidence="3">Uncharacterized protein</fullName>
    </submittedName>
</protein>
<feature type="transmembrane region" description="Helical" evidence="1">
    <location>
        <begin position="87"/>
        <end position="107"/>
    </location>
</feature>
<evidence type="ECO:0000313" key="3">
    <source>
        <dbReference type="EMBL" id="TKY86521.1"/>
    </source>
</evidence>
<organism evidence="3 4">
    <name type="scientific">Sporisorium graminicola</name>
    <dbReference type="NCBI Taxonomy" id="280036"/>
    <lineage>
        <taxon>Eukaryota</taxon>
        <taxon>Fungi</taxon>
        <taxon>Dikarya</taxon>
        <taxon>Basidiomycota</taxon>
        <taxon>Ustilaginomycotina</taxon>
        <taxon>Ustilaginomycetes</taxon>
        <taxon>Ustilaginales</taxon>
        <taxon>Ustilaginaceae</taxon>
        <taxon>Sporisorium</taxon>
    </lineage>
</organism>
<evidence type="ECO:0000256" key="2">
    <source>
        <dbReference type="SAM" id="SignalP"/>
    </source>
</evidence>
<feature type="transmembrane region" description="Helical" evidence="1">
    <location>
        <begin position="202"/>
        <end position="227"/>
    </location>
</feature>
<keyword evidence="1" id="KW-0812">Transmembrane</keyword>
<sequence length="229" mass="24555">MFRTTCLAVIIRVLTLLAVTTTSTVAFEITFPGPTDYWVACGWNNMTWKSDATDPRAVTIMLTNANKTLLNDDFAIGNAVQGTENAAMVYIPCLSAASGFAVMFVNASQYDHKQNKILYTSSQFTIKPKGTPPDSASGQTNIPSQIQPYLQTPGIVLPQDKDDELTNTTAKSDRSNDALPRLDCSSSSFGTFQPDQRPNAAAGALAVTLLNDLGFISVVAAFTVLVVTS</sequence>
<comment type="caution">
    <text evidence="3">The sequence shown here is derived from an EMBL/GenBank/DDBJ whole genome shotgun (WGS) entry which is preliminary data.</text>
</comment>
<dbReference type="AlphaFoldDB" id="A0A4U7KQ63"/>
<evidence type="ECO:0000313" key="4">
    <source>
        <dbReference type="Proteomes" id="UP000306050"/>
    </source>
</evidence>
<keyword evidence="2" id="KW-0732">Signal</keyword>
<gene>
    <name evidence="3" type="ORF">EX895_004670</name>
</gene>
<dbReference type="KEGG" id="sgra:EX895_004670"/>
<keyword evidence="1" id="KW-0472">Membrane</keyword>